<dbReference type="InterPro" id="IPR023772">
    <property type="entry name" value="DNA-bd_HTH_TetR-type_CS"/>
</dbReference>
<keyword evidence="7" id="KW-1185">Reference proteome</keyword>
<dbReference type="PROSITE" id="PS50977">
    <property type="entry name" value="HTH_TETR_2"/>
    <property type="match status" value="1"/>
</dbReference>
<keyword evidence="2 4" id="KW-0238">DNA-binding</keyword>
<dbReference type="Gene3D" id="1.10.10.60">
    <property type="entry name" value="Homeodomain-like"/>
    <property type="match status" value="1"/>
</dbReference>
<proteinExistence type="predicted"/>
<evidence type="ECO:0000259" key="5">
    <source>
        <dbReference type="PROSITE" id="PS50977"/>
    </source>
</evidence>
<accession>A0A8J2YQ65</accession>
<keyword evidence="3" id="KW-0804">Transcription</keyword>
<name>A0A8J2YQ65_9PROT</name>
<protein>
    <submittedName>
        <fullName evidence="6">TetR family transcriptional regulator</fullName>
    </submittedName>
</protein>
<dbReference type="GO" id="GO:0003677">
    <property type="term" value="F:DNA binding"/>
    <property type="evidence" value="ECO:0007669"/>
    <property type="project" value="UniProtKB-UniRule"/>
</dbReference>
<dbReference type="Pfam" id="PF16925">
    <property type="entry name" value="TetR_C_13"/>
    <property type="match status" value="1"/>
</dbReference>
<dbReference type="PANTHER" id="PTHR47506:SF10">
    <property type="entry name" value="TRANSCRIPTIONAL REGULATORY PROTEIN"/>
    <property type="match status" value="1"/>
</dbReference>
<comment type="caution">
    <text evidence="6">The sequence shown here is derived from an EMBL/GenBank/DDBJ whole genome shotgun (WGS) entry which is preliminary data.</text>
</comment>
<dbReference type="PROSITE" id="PS01081">
    <property type="entry name" value="HTH_TETR_1"/>
    <property type="match status" value="1"/>
</dbReference>
<dbReference type="InterPro" id="IPR009057">
    <property type="entry name" value="Homeodomain-like_sf"/>
</dbReference>
<feature type="DNA-binding region" description="H-T-H motif" evidence="4">
    <location>
        <begin position="41"/>
        <end position="60"/>
    </location>
</feature>
<dbReference type="Gene3D" id="1.10.357.10">
    <property type="entry name" value="Tetracycline Repressor, domain 2"/>
    <property type="match status" value="1"/>
</dbReference>
<organism evidence="6 7">
    <name type="scientific">Aliidongia dinghuensis</name>
    <dbReference type="NCBI Taxonomy" id="1867774"/>
    <lineage>
        <taxon>Bacteria</taxon>
        <taxon>Pseudomonadati</taxon>
        <taxon>Pseudomonadota</taxon>
        <taxon>Alphaproteobacteria</taxon>
        <taxon>Rhodospirillales</taxon>
        <taxon>Dongiaceae</taxon>
        <taxon>Aliidongia</taxon>
    </lineage>
</organism>
<evidence type="ECO:0000256" key="1">
    <source>
        <dbReference type="ARBA" id="ARBA00023015"/>
    </source>
</evidence>
<gene>
    <name evidence="6" type="ORF">GCM10011611_06030</name>
</gene>
<reference evidence="6" key="2">
    <citation type="submission" date="2020-09" db="EMBL/GenBank/DDBJ databases">
        <authorList>
            <person name="Sun Q."/>
            <person name="Zhou Y."/>
        </authorList>
    </citation>
    <scope>NUCLEOTIDE SEQUENCE</scope>
    <source>
        <strain evidence="6">CGMCC 1.15725</strain>
    </source>
</reference>
<keyword evidence="1" id="KW-0805">Transcription regulation</keyword>
<dbReference type="SUPFAM" id="SSF46689">
    <property type="entry name" value="Homeodomain-like"/>
    <property type="match status" value="1"/>
</dbReference>
<dbReference type="AlphaFoldDB" id="A0A8J2YQ65"/>
<dbReference type="RefSeq" id="WP_189042272.1">
    <property type="nucleotide sequence ID" value="NZ_BMJQ01000001.1"/>
</dbReference>
<evidence type="ECO:0000313" key="6">
    <source>
        <dbReference type="EMBL" id="GGF03292.1"/>
    </source>
</evidence>
<feature type="domain" description="HTH tetR-type" evidence="5">
    <location>
        <begin position="18"/>
        <end position="78"/>
    </location>
</feature>
<dbReference type="InterPro" id="IPR011075">
    <property type="entry name" value="TetR_C"/>
</dbReference>
<reference evidence="6" key="1">
    <citation type="journal article" date="2014" name="Int. J. Syst. Evol. Microbiol.">
        <title>Complete genome sequence of Corynebacterium casei LMG S-19264T (=DSM 44701T), isolated from a smear-ripened cheese.</title>
        <authorList>
            <consortium name="US DOE Joint Genome Institute (JGI-PGF)"/>
            <person name="Walter F."/>
            <person name="Albersmeier A."/>
            <person name="Kalinowski J."/>
            <person name="Ruckert C."/>
        </authorList>
    </citation>
    <scope>NUCLEOTIDE SEQUENCE</scope>
    <source>
        <strain evidence="6">CGMCC 1.15725</strain>
    </source>
</reference>
<evidence type="ECO:0000256" key="4">
    <source>
        <dbReference type="PROSITE-ProRule" id="PRU00335"/>
    </source>
</evidence>
<dbReference type="InterPro" id="IPR036271">
    <property type="entry name" value="Tet_transcr_reg_TetR-rel_C_sf"/>
</dbReference>
<dbReference type="PANTHER" id="PTHR47506">
    <property type="entry name" value="TRANSCRIPTIONAL REGULATORY PROTEIN"/>
    <property type="match status" value="1"/>
</dbReference>
<evidence type="ECO:0000313" key="7">
    <source>
        <dbReference type="Proteomes" id="UP000646365"/>
    </source>
</evidence>
<sequence length="204" mass="22247">MTNVTPLPDRAGPGRPREFDIDEAVRDAIEVFRAHGYHGTSVQDLTEGTGLARGSLYKAFHDKRTLFLAALDHYTAASLQRISDALSAPGSARAAIREALLGYARRSADQGRQGCIVTGAAMEMVPDDAEVSAAIDRLFRRTRDLFAAAIIRGQAAGEIPHHYDERAIARHLHCTMQGLRVLGRTGPSEQDLIDIVDQAMRSLD</sequence>
<dbReference type="Pfam" id="PF00440">
    <property type="entry name" value="TetR_N"/>
    <property type="match status" value="1"/>
</dbReference>
<evidence type="ECO:0000256" key="2">
    <source>
        <dbReference type="ARBA" id="ARBA00023125"/>
    </source>
</evidence>
<evidence type="ECO:0000256" key="3">
    <source>
        <dbReference type="ARBA" id="ARBA00023163"/>
    </source>
</evidence>
<dbReference type="SUPFAM" id="SSF48498">
    <property type="entry name" value="Tetracyclin repressor-like, C-terminal domain"/>
    <property type="match status" value="1"/>
</dbReference>
<dbReference type="InterPro" id="IPR001647">
    <property type="entry name" value="HTH_TetR"/>
</dbReference>
<dbReference type="Proteomes" id="UP000646365">
    <property type="component" value="Unassembled WGS sequence"/>
</dbReference>
<dbReference type="EMBL" id="BMJQ01000001">
    <property type="protein sequence ID" value="GGF03292.1"/>
    <property type="molecule type" value="Genomic_DNA"/>
</dbReference>